<dbReference type="CDD" id="cd02440">
    <property type="entry name" value="AdoMet_MTases"/>
    <property type="match status" value="1"/>
</dbReference>
<protein>
    <recommendedName>
        <fullName evidence="1">Methyltransferase domain-containing protein</fullName>
    </recommendedName>
</protein>
<name>A0A8J3YUB6_9ACTN</name>
<feature type="domain" description="Methyltransferase" evidence="1">
    <location>
        <begin position="42"/>
        <end position="137"/>
    </location>
</feature>
<dbReference type="Gene3D" id="3.40.50.150">
    <property type="entry name" value="Vaccinia Virus protein VP39"/>
    <property type="match status" value="1"/>
</dbReference>
<dbReference type="Proteomes" id="UP000619260">
    <property type="component" value="Unassembled WGS sequence"/>
</dbReference>
<evidence type="ECO:0000313" key="2">
    <source>
        <dbReference type="EMBL" id="GIJ52054.1"/>
    </source>
</evidence>
<sequence length="269" mass="29432">MDKDFDFDELAAKFDRILPILEPVTERIADHLGPLTPGTELLDLACGTGEPGLTLLARNPGARLRGVDAAPAMAAVAAKKAAAKGLPDVRFEVMDSLGLGIEDRGVDAVVSRFGVLSLVPDPRVEAREVARVLRLGGRFVIATWDAGSKNIVSYALAAALRPWLRPPVVAALERQEHFAMPGRREAWLSEAGFADVRSELFSWSVGFADEARLWAFADDPMFLRSVAGDLDTAQLAHVRETMFDLVTEYRQADGSYRLPYACRILWGVR</sequence>
<keyword evidence="3" id="KW-1185">Reference proteome</keyword>
<dbReference type="AlphaFoldDB" id="A0A8J3YUB6"/>
<comment type="caution">
    <text evidence="2">The sequence shown here is derived from an EMBL/GenBank/DDBJ whole genome shotgun (WGS) entry which is preliminary data.</text>
</comment>
<dbReference type="RefSeq" id="WP_203905451.1">
    <property type="nucleotide sequence ID" value="NZ_BOPF01000063.1"/>
</dbReference>
<reference evidence="2" key="1">
    <citation type="submission" date="2021-01" db="EMBL/GenBank/DDBJ databases">
        <title>Whole genome shotgun sequence of Virgisporangium aliadipatigenens NBRC 105644.</title>
        <authorList>
            <person name="Komaki H."/>
            <person name="Tamura T."/>
        </authorList>
    </citation>
    <scope>NUCLEOTIDE SEQUENCE</scope>
    <source>
        <strain evidence="2">NBRC 105644</strain>
    </source>
</reference>
<dbReference type="GO" id="GO:0008168">
    <property type="term" value="F:methyltransferase activity"/>
    <property type="evidence" value="ECO:0007669"/>
    <property type="project" value="TreeGrafter"/>
</dbReference>
<evidence type="ECO:0000259" key="1">
    <source>
        <dbReference type="Pfam" id="PF13649"/>
    </source>
</evidence>
<dbReference type="PANTHER" id="PTHR43591">
    <property type="entry name" value="METHYLTRANSFERASE"/>
    <property type="match status" value="1"/>
</dbReference>
<organism evidence="2 3">
    <name type="scientific">Virgisporangium aliadipatigenens</name>
    <dbReference type="NCBI Taxonomy" id="741659"/>
    <lineage>
        <taxon>Bacteria</taxon>
        <taxon>Bacillati</taxon>
        <taxon>Actinomycetota</taxon>
        <taxon>Actinomycetes</taxon>
        <taxon>Micromonosporales</taxon>
        <taxon>Micromonosporaceae</taxon>
        <taxon>Virgisporangium</taxon>
    </lineage>
</organism>
<accession>A0A8J3YUB6</accession>
<evidence type="ECO:0000313" key="3">
    <source>
        <dbReference type="Proteomes" id="UP000619260"/>
    </source>
</evidence>
<proteinExistence type="predicted"/>
<dbReference type="InterPro" id="IPR041698">
    <property type="entry name" value="Methyltransf_25"/>
</dbReference>
<dbReference type="PANTHER" id="PTHR43591:SF24">
    <property type="entry name" value="2-METHOXY-6-POLYPRENYL-1,4-BENZOQUINOL METHYLASE, MITOCHONDRIAL"/>
    <property type="match status" value="1"/>
</dbReference>
<dbReference type="EMBL" id="BOPF01000063">
    <property type="protein sequence ID" value="GIJ52054.1"/>
    <property type="molecule type" value="Genomic_DNA"/>
</dbReference>
<dbReference type="InterPro" id="IPR029063">
    <property type="entry name" value="SAM-dependent_MTases_sf"/>
</dbReference>
<dbReference type="SUPFAM" id="SSF53335">
    <property type="entry name" value="S-adenosyl-L-methionine-dependent methyltransferases"/>
    <property type="match status" value="1"/>
</dbReference>
<dbReference type="Pfam" id="PF13649">
    <property type="entry name" value="Methyltransf_25"/>
    <property type="match status" value="1"/>
</dbReference>
<gene>
    <name evidence="2" type="ORF">Val02_89400</name>
</gene>